<evidence type="ECO:0000256" key="3">
    <source>
        <dbReference type="ARBA" id="ARBA00022450"/>
    </source>
</evidence>
<dbReference type="UniPathway" id="UPA00011"/>
<dbReference type="InterPro" id="IPR029058">
    <property type="entry name" value="AB_hydrolase_fold"/>
</dbReference>
<dbReference type="CDD" id="cd05930">
    <property type="entry name" value="A_NRPS"/>
    <property type="match status" value="1"/>
</dbReference>
<dbReference type="PANTHER" id="PTHR45527:SF1">
    <property type="entry name" value="FATTY ACID SYNTHASE"/>
    <property type="match status" value="1"/>
</dbReference>
<dbReference type="PANTHER" id="PTHR45527">
    <property type="entry name" value="NONRIBOSOMAL PEPTIDE SYNTHETASE"/>
    <property type="match status" value="1"/>
</dbReference>
<dbReference type="Pfam" id="PF00668">
    <property type="entry name" value="Condensation"/>
    <property type="match status" value="3"/>
</dbReference>
<evidence type="ECO:0000256" key="2">
    <source>
        <dbReference type="ARBA" id="ARBA00006432"/>
    </source>
</evidence>
<dbReference type="Proteomes" id="UP000535543">
    <property type="component" value="Unassembled WGS sequence"/>
</dbReference>
<dbReference type="InterPro" id="IPR001242">
    <property type="entry name" value="Condensation_dom"/>
</dbReference>
<evidence type="ECO:0000256" key="4">
    <source>
        <dbReference type="ARBA" id="ARBA00022553"/>
    </source>
</evidence>
<reference evidence="8 9" key="1">
    <citation type="submission" date="2019-05" db="EMBL/GenBank/DDBJ databases">
        <authorList>
            <person name="Lee S.D."/>
        </authorList>
    </citation>
    <scope>NUCLEOTIDE SEQUENCE [LARGE SCALE GENOMIC DNA]</scope>
    <source>
        <strain evidence="8 9">YC2-7</strain>
    </source>
</reference>
<dbReference type="InterPro" id="IPR020845">
    <property type="entry name" value="AMP-binding_CS"/>
</dbReference>
<keyword evidence="3" id="KW-0596">Phosphopantetheine</keyword>
<dbReference type="InterPro" id="IPR023213">
    <property type="entry name" value="CAT-like_dom_sf"/>
</dbReference>
<organism evidence="8 9">
    <name type="scientific">Antrihabitans stalactiti</name>
    <dbReference type="NCBI Taxonomy" id="2584121"/>
    <lineage>
        <taxon>Bacteria</taxon>
        <taxon>Bacillati</taxon>
        <taxon>Actinomycetota</taxon>
        <taxon>Actinomycetes</taxon>
        <taxon>Mycobacteriales</taxon>
        <taxon>Nocardiaceae</taxon>
        <taxon>Antrihabitans</taxon>
    </lineage>
</organism>
<sequence length="3387" mass="362069">MWAVAKTGAAFLPIDPNYPPDRIEHMVTDSRASVGVTVLNEGANLPATIDWLLLDDIATIRRTMTVSDEPLTDSDRAPIHLDQTAYVIYTSGSTGKPKGVVVSHRGLANFTAEQRERYSVDAESRVLHVASPSFDAMMLEFLMAVGAGATLIVSPPDVYAGHYLQQLIDDRRVSHAFITPGVLSTLDPFATPTLRTLVAGGEAVPAELVQRWAPGRNLHNGYGPTETIIMVAISHAMDPNEPVTIGGPIRGVEAVVLDAWLRPVPLGIAGELYIGGAQLARGYHDRPELTADRFVANPFGKPGARLYRTGDVVRWIMASSGDLELEYLGRTDFQVKIRGLRIELGEIDAVLSAGNDLEYAATLGLRGPAGSTVLVSYVVPASGAAVDPDQLRERVAAAVPGYMVPSGVIVLDAVPLTPVGKLDRSALPMPDFSAGRSPFLAPRTPAEESVAAVFGEVLNLDRVSINESFFDLGGNSLLATRIVARINATLESTVSLRDLFDAPTVAQLAARLRPASDRRDRTQLVARTRPERIPLSAAQQRMWVLNQLDTDSPAYNVAIALRLTGNLDVAALNTAIGDVIGRHESLRTMYPSDALGPVQVILAPAAATPELTAVTVAARDVFEHVAALVGTGFDVTAGAPLRLGLLRLAPDIHVVVVVVHHISTDGVSMAPLGADLIAAYAARAEGLTPQWEQLPVQYADFTLWQSDVLGDENDDESLAARQVRFWSETLADLPERLELPTDRPRPAVQTMRGASIEFSIDAATHRNAMEFAQQRNTSLFMIVHTALAVVLGRLSGTSDITVGTPVAGRSEQALDNVVGMFVNTLALRTVIDEQATIADLLSNVRNVDLDAFANADIPFERIVVALDPTRSASHHPIFQVMLSFENFAIPVVELPGLTVRLEDLRRETEQFDLSLVLRENAGGLTGSLSYATDLFDAATARAFTERFASVLAQVCTQPDRRVGALTVLSNTEREALVPARGRDGLPARTWPDLLTSAVACHADDPALIAGTETLTYRELDERSNRLARVLIRAGARPESMVAVALPRSVESVVTMWAVAKTGAVFVPVDPNHPAERIAHILGDSGALIGVTAAGWREPIPETLEWVVLDDPAVQSTCAAAEATPITDDDRRSPLRIEHCAYIIYTSGSTGLPKGVCVSHRGLASLVASSAAARAAALPPFRITHLSSPVFDVSVEELLVGFAAGATSVIVPTSAYAGPELAEVLVGQHVTHLDVTPGVLATLDPDDVADLRSVVVGGDVCPPDLVAKWSDRVRMVNAYGPTETTISATYSAPLSLHDSISIGSPADGVSALVLDRALRPVPVGVTGELYLGGDGLARGYHRRAGLTADRFVADPTGNGDRMYRTGDLVRWNPDHTLHYVGRSDFQVKIRGQRIELGEIDSALLAHRTVGQVTTIGHTSAAGKTSLVAYAVAAENESPDSAELTEWLRDRLPSYMIPASIMIIEAIPLTPIGKLDRSALPEPVFAVESEYRSPRTPLETALAALFAEVLGRERVGIDDSFFALGGDSIMAIQLMSRAKAQGLRFSALQIFEHRTVAELATVTDTAVVVSLEELEGGGVGSMPMTPVVRFMVDEGGGFDRFVQSVTLALPVGISRPDLVATLTVVIDHHDMLRSSLRLEDGQWQLAAGPAGSVVVDDVVHRVEFDAKIGAQELHDLAEAELDSVMDRLSPANGNVLQCVWLDPATPDRGGILVVAAHHLAVDGVTWRILVPDLLSAWGQLSSGATPVLPEPTTSMRRWAHALADEAHKPDRVAELSLWRSIIDGPDPLVGGRDLDPAVDLASTVQTVTVEVSAEITDALLTRLPAAFHGGVNDGLLTALTLALLTWRGRRGVTEASALIRLEGHGREDAVLPGADTSRTAGWFTTLFPIRLDLRDIDTDEAWSGGSAMNNAIKAVKEQLRAVPDKGIGYGLLRCLNEETAPQLPHRLPGQISFNYLGRVGAAEMPEGLAGLGWLPTDELGDLALRMNHDMPAAAVIDVNAMVKGDRLSAHFSYPETLLDRGDVDEFADLWLAALAQVARHAQSSTAGGHTPSDFTLVDVAQRDIEVWEARYPSLDDVWPLSPLQAGLLFHGMLADSSVDAYVVQLVLTLFGDVDSARLRVAAQAMTSRYPNLHAAFVVDSSGQSVQVVGRNSAVPWAELDLRDVAGADRDARFADIAAADHTAGFDFAAPPLIRFTLVRVGETAWKLIVTNHHILMDGWSMPLLMRDLLVLYATRGDTSALPPVASYKTYLAWLADWDATTSVQAWRDALAGIDEPTLLAAPNPERRNSGTGRIEFGLNEEQTVAATEVAARLGITMNTLVQCAWGIVLGHALGRDDVVFGATVSGRPPQLAGVESMVGLFINTIPVRMRFEPSHTVAALLRQAQHDQAKLLDHHYLGLPAIHSAVGSGAQFDTLVVYESYPVDAEGLRQQAADIDGMSVGGIEGGDTTHYPMTLVLHKDNCLEGIATYALDLFDEVFAEAMVDRLVRVLAAVVDDPEGSVGDIELITKAERTELVTRVGANGSPPGLLSDLITRAVERNPEGIAITFEGASTSYRAFDEASNQLARVLIQRGVGPEDAVALAIPRSTESVVALAAVAKSGAAFVPVDPKYPSERVADMIADCGATVGFTLTSLRPELPDSVSWIALDDPSCVAAATLCSAARVTDADRIRPLRPAHPSYVVYTSGSTGVPKGVVVTHAGLPNFSAEQRERYTVTTESRILHFASPSFDGSVLEFLMAIGAGATLVVAPPTIYGGADLSAFIAQEHVTHAFITTAALSSMDPTGLDSLRVVCTGGEACPPDLAARWAGTDAAGSRNFYNAYGPTETTIITMISNPLTAQSLLTIGGPIRGTQALVLDRQLRPVPPGVPGELYISGVQLARGYRARPELNAARFVANPFAVGIGDRMYRTGDIVRWTARGELEFIGRADFQVKLRGFRIELGEIEAVLAALPTVGQTTVMVRSDSVAGDQLVGYLVPATPECVIDTAAVRAAVAEKLPAHMVPAALVVLNSLPLNINGKVDRKALPAPDSGTREYRAPSTPLERTIADAFADTLGVEQVGLDDSFFELGGNSLLAMAVIGRLRNALDTPIPVVWIFDEPTTAALSRRIAASDGSESDADSGGLGMQVLLPIRLGGDREPLVCIHPASGIAWCYQGLAETVDPGRPIYGLQSPDLSGDDSPPASVIEFADRYVREIRSIQPHGPYHLLGWSFGGVIAHEIAVRLREFGEEVGLLAMLDSDWGLYDDVDYPPMSAGDFVHTFGPSFGIDFVPPQLSASEVARLIADRFGLDDQLLSAATLQRITDAYNRTAQTRRGHHRSLFDGDLVYFAATLGEQVPEYGAAGWQPFIGGEIVDYGIAATHDDLTSPDVLPTIASVLNDVLNSRTRAVAQS</sequence>
<dbReference type="InterPro" id="IPR006162">
    <property type="entry name" value="Ppantetheine_attach_site"/>
</dbReference>
<dbReference type="PROSITE" id="PS00455">
    <property type="entry name" value="AMP_BINDING"/>
    <property type="match status" value="3"/>
</dbReference>
<dbReference type="FunFam" id="3.40.50.980:FF:000001">
    <property type="entry name" value="Non-ribosomal peptide synthetase"/>
    <property type="match status" value="1"/>
</dbReference>
<dbReference type="EMBL" id="VCQU01000009">
    <property type="protein sequence ID" value="NMN98108.1"/>
    <property type="molecule type" value="Genomic_DNA"/>
</dbReference>
<dbReference type="NCBIfam" id="TIGR01733">
    <property type="entry name" value="AA-adenyl-dom"/>
    <property type="match status" value="3"/>
</dbReference>
<keyword evidence="9" id="KW-1185">Reference proteome</keyword>
<protein>
    <submittedName>
        <fullName evidence="8">Amino acid adenylation domain-containing protein</fullName>
    </submittedName>
</protein>
<dbReference type="InterPro" id="IPR000873">
    <property type="entry name" value="AMP-dep_synth/lig_dom"/>
</dbReference>
<dbReference type="FunFam" id="1.10.1200.10:FF:000016">
    <property type="entry name" value="Non-ribosomal peptide synthase"/>
    <property type="match status" value="1"/>
</dbReference>
<dbReference type="FunFam" id="1.10.1200.10:FF:000005">
    <property type="entry name" value="Nonribosomal peptide synthetase 1"/>
    <property type="match status" value="1"/>
</dbReference>
<dbReference type="InterPro" id="IPR010071">
    <property type="entry name" value="AA_adenyl_dom"/>
</dbReference>
<dbReference type="FunFam" id="3.40.50.12780:FF:000012">
    <property type="entry name" value="Non-ribosomal peptide synthetase"/>
    <property type="match status" value="1"/>
</dbReference>
<dbReference type="FunFam" id="3.30.300.30:FF:000010">
    <property type="entry name" value="Enterobactin synthetase component F"/>
    <property type="match status" value="1"/>
</dbReference>
<keyword evidence="6" id="KW-0045">Antibiotic biosynthesis</keyword>
<dbReference type="Gene3D" id="3.30.300.30">
    <property type="match status" value="3"/>
</dbReference>
<dbReference type="SUPFAM" id="SSF52777">
    <property type="entry name" value="CoA-dependent acyltransferases"/>
    <property type="match status" value="6"/>
</dbReference>
<evidence type="ECO:0000256" key="1">
    <source>
        <dbReference type="ARBA" id="ARBA00001957"/>
    </source>
</evidence>
<comment type="caution">
    <text evidence="8">The sequence shown here is derived from an EMBL/GenBank/DDBJ whole genome shotgun (WGS) entry which is preliminary data.</text>
</comment>
<dbReference type="NCBIfam" id="TIGR01720">
    <property type="entry name" value="NRPS-para261"/>
    <property type="match status" value="1"/>
</dbReference>
<comment type="cofactor">
    <cofactor evidence="1">
        <name>pantetheine 4'-phosphate</name>
        <dbReference type="ChEBI" id="CHEBI:47942"/>
    </cofactor>
</comment>
<dbReference type="InterPro" id="IPR025110">
    <property type="entry name" value="AMP-bd_C"/>
</dbReference>
<dbReference type="Gene3D" id="3.40.50.1820">
    <property type="entry name" value="alpha/beta hydrolase"/>
    <property type="match status" value="1"/>
</dbReference>
<reference evidence="8 9" key="2">
    <citation type="submission" date="2020-06" db="EMBL/GenBank/DDBJ databases">
        <title>Antribacter stalactiti gen. nov., sp. nov., a new member of the family Nacardiaceae isolated from a cave.</title>
        <authorList>
            <person name="Kim I.S."/>
        </authorList>
    </citation>
    <scope>NUCLEOTIDE SEQUENCE [LARGE SCALE GENOMIC DNA]</scope>
    <source>
        <strain evidence="8 9">YC2-7</strain>
    </source>
</reference>
<evidence type="ECO:0000259" key="7">
    <source>
        <dbReference type="PROSITE" id="PS50075"/>
    </source>
</evidence>
<feature type="domain" description="Carrier" evidence="7">
    <location>
        <begin position="441"/>
        <end position="516"/>
    </location>
</feature>
<dbReference type="GO" id="GO:0072330">
    <property type="term" value="P:monocarboxylic acid biosynthetic process"/>
    <property type="evidence" value="ECO:0007669"/>
    <property type="project" value="UniProtKB-ARBA"/>
</dbReference>
<dbReference type="SMART" id="SM00823">
    <property type="entry name" value="PKS_PP"/>
    <property type="match status" value="3"/>
</dbReference>
<feature type="domain" description="Carrier" evidence="7">
    <location>
        <begin position="3034"/>
        <end position="3109"/>
    </location>
</feature>
<dbReference type="Gene3D" id="2.30.38.10">
    <property type="entry name" value="Luciferase, Domain 3"/>
    <property type="match status" value="2"/>
</dbReference>
<dbReference type="CDD" id="cd19540">
    <property type="entry name" value="LCL_NRPS-like"/>
    <property type="match status" value="1"/>
</dbReference>
<evidence type="ECO:0000313" key="8">
    <source>
        <dbReference type="EMBL" id="NMN98108.1"/>
    </source>
</evidence>
<keyword evidence="5" id="KW-0677">Repeat</keyword>
<dbReference type="InterPro" id="IPR009081">
    <property type="entry name" value="PP-bd_ACP"/>
</dbReference>
<evidence type="ECO:0000313" key="9">
    <source>
        <dbReference type="Proteomes" id="UP000535543"/>
    </source>
</evidence>
<dbReference type="Gene3D" id="3.30.559.30">
    <property type="entry name" value="Nonribosomal peptide synthetase, condensation domain"/>
    <property type="match status" value="3"/>
</dbReference>
<dbReference type="GO" id="GO:0031177">
    <property type="term" value="F:phosphopantetheine binding"/>
    <property type="evidence" value="ECO:0007669"/>
    <property type="project" value="InterPro"/>
</dbReference>
<dbReference type="Pfam" id="PF13193">
    <property type="entry name" value="AMP-binding_C"/>
    <property type="match status" value="3"/>
</dbReference>
<dbReference type="InterPro" id="IPR001031">
    <property type="entry name" value="Thioesterase"/>
</dbReference>
<accession>A0A848KJT7</accession>
<dbReference type="SUPFAM" id="SSF47336">
    <property type="entry name" value="ACP-like"/>
    <property type="match status" value="3"/>
</dbReference>
<dbReference type="InterPro" id="IPR020806">
    <property type="entry name" value="PKS_PP-bd"/>
</dbReference>
<comment type="similarity">
    <text evidence="2">Belongs to the ATP-dependent AMP-binding enzyme family.</text>
</comment>
<dbReference type="PROSITE" id="PS00012">
    <property type="entry name" value="PHOSPHOPANTETHEINE"/>
    <property type="match status" value="2"/>
</dbReference>
<dbReference type="InterPro" id="IPR036736">
    <property type="entry name" value="ACP-like_sf"/>
</dbReference>
<dbReference type="Pfam" id="PF00550">
    <property type="entry name" value="PP-binding"/>
    <property type="match status" value="3"/>
</dbReference>
<dbReference type="Gene3D" id="3.30.559.10">
    <property type="entry name" value="Chloramphenicol acetyltransferase-like domain"/>
    <property type="match status" value="3"/>
</dbReference>
<dbReference type="NCBIfam" id="NF003417">
    <property type="entry name" value="PRK04813.1"/>
    <property type="match status" value="3"/>
</dbReference>
<dbReference type="PROSITE" id="PS50075">
    <property type="entry name" value="CARRIER"/>
    <property type="match status" value="3"/>
</dbReference>
<dbReference type="Gene3D" id="1.10.1200.10">
    <property type="entry name" value="ACP-like"/>
    <property type="match status" value="2"/>
</dbReference>
<dbReference type="Pfam" id="PF00975">
    <property type="entry name" value="Thioesterase"/>
    <property type="match status" value="1"/>
</dbReference>
<dbReference type="InterPro" id="IPR045851">
    <property type="entry name" value="AMP-bd_C_sf"/>
</dbReference>
<keyword evidence="4" id="KW-0597">Phosphoprotein</keyword>
<gene>
    <name evidence="8" type="ORF">FGL95_24000</name>
</gene>
<dbReference type="InterPro" id="IPR010060">
    <property type="entry name" value="NRPS_synth"/>
</dbReference>
<dbReference type="SUPFAM" id="SSF56801">
    <property type="entry name" value="Acetyl-CoA synthetase-like"/>
    <property type="match status" value="3"/>
</dbReference>
<dbReference type="Gene3D" id="3.40.50.980">
    <property type="match status" value="4"/>
</dbReference>
<dbReference type="GO" id="GO:0043041">
    <property type="term" value="P:amino acid activation for nonribosomal peptide biosynthetic process"/>
    <property type="evidence" value="ECO:0007669"/>
    <property type="project" value="TreeGrafter"/>
</dbReference>
<name>A0A848KJT7_9NOCA</name>
<dbReference type="GO" id="GO:0005737">
    <property type="term" value="C:cytoplasm"/>
    <property type="evidence" value="ECO:0007669"/>
    <property type="project" value="TreeGrafter"/>
</dbReference>
<dbReference type="Gene3D" id="3.40.50.12780">
    <property type="entry name" value="N-terminal domain of ligase-like"/>
    <property type="match status" value="1"/>
</dbReference>
<dbReference type="GO" id="GO:0003824">
    <property type="term" value="F:catalytic activity"/>
    <property type="evidence" value="ECO:0007669"/>
    <property type="project" value="InterPro"/>
</dbReference>
<dbReference type="RefSeq" id="WP_169591768.1">
    <property type="nucleotide sequence ID" value="NZ_VCQU01000009.1"/>
</dbReference>
<dbReference type="CDD" id="cd19543">
    <property type="entry name" value="DCL_NRPS"/>
    <property type="match status" value="1"/>
</dbReference>
<dbReference type="InterPro" id="IPR042099">
    <property type="entry name" value="ANL_N_sf"/>
</dbReference>
<dbReference type="GO" id="GO:0017000">
    <property type="term" value="P:antibiotic biosynthetic process"/>
    <property type="evidence" value="ECO:0007669"/>
    <property type="project" value="UniProtKB-KW"/>
</dbReference>
<evidence type="ECO:0000256" key="6">
    <source>
        <dbReference type="ARBA" id="ARBA00023194"/>
    </source>
</evidence>
<dbReference type="GO" id="GO:0044550">
    <property type="term" value="P:secondary metabolite biosynthetic process"/>
    <property type="evidence" value="ECO:0007669"/>
    <property type="project" value="UniProtKB-ARBA"/>
</dbReference>
<dbReference type="GO" id="GO:0008610">
    <property type="term" value="P:lipid biosynthetic process"/>
    <property type="evidence" value="ECO:0007669"/>
    <property type="project" value="UniProtKB-ARBA"/>
</dbReference>
<dbReference type="SUPFAM" id="SSF53474">
    <property type="entry name" value="alpha/beta-Hydrolases"/>
    <property type="match status" value="1"/>
</dbReference>
<evidence type="ECO:0000256" key="5">
    <source>
        <dbReference type="ARBA" id="ARBA00022737"/>
    </source>
</evidence>
<dbReference type="Pfam" id="PF00501">
    <property type="entry name" value="AMP-binding"/>
    <property type="match status" value="3"/>
</dbReference>
<feature type="domain" description="Carrier" evidence="7">
    <location>
        <begin position="1491"/>
        <end position="1565"/>
    </location>
</feature>
<proteinExistence type="inferred from homology"/>
<dbReference type="FunFam" id="3.30.300.30:FF:000015">
    <property type="entry name" value="Nonribosomal peptide synthase SidD"/>
    <property type="match status" value="1"/>
</dbReference>